<evidence type="ECO:0000313" key="2">
    <source>
        <dbReference type="Proteomes" id="UP000297982"/>
    </source>
</evidence>
<reference evidence="1 2" key="1">
    <citation type="journal article" date="2003" name="Int. J. Syst. Evol. Microbiol.">
        <title>Halobacillus salinus sp. nov., isolated from a salt lake on the coast of the East Sea in Korea.</title>
        <authorList>
            <person name="Yoon J.H."/>
            <person name="Kang K.H."/>
            <person name="Park Y.H."/>
        </authorList>
    </citation>
    <scope>NUCLEOTIDE SEQUENCE [LARGE SCALE GENOMIC DNA]</scope>
    <source>
        <strain evidence="1 2">HSL-3</strain>
    </source>
</reference>
<sequence>MSKFKNKEEVLIDLKDRFQEIIEAEVGSSIKDTRLAVLMTDVEKVFEIPFMAGRRLDAFKEKHPEVFEFYQHISLTRS</sequence>
<dbReference type="EMBL" id="SRJC01000001">
    <property type="protein sequence ID" value="TGB04712.1"/>
    <property type="molecule type" value="Genomic_DNA"/>
</dbReference>
<name>A0A4Z0H2W9_9BACI</name>
<protein>
    <submittedName>
        <fullName evidence="1">Uncharacterized protein</fullName>
    </submittedName>
</protein>
<gene>
    <name evidence="1" type="ORF">E4663_06900</name>
</gene>
<accession>A0A4Z0H2W9</accession>
<dbReference type="AlphaFoldDB" id="A0A4Z0H2W9"/>
<keyword evidence="2" id="KW-1185">Reference proteome</keyword>
<dbReference type="Proteomes" id="UP000297982">
    <property type="component" value="Unassembled WGS sequence"/>
</dbReference>
<dbReference type="RefSeq" id="WP_135327068.1">
    <property type="nucleotide sequence ID" value="NZ_SRJC01000001.1"/>
</dbReference>
<organism evidence="1 2">
    <name type="scientific">Halobacillus salinus</name>
    <dbReference type="NCBI Taxonomy" id="192814"/>
    <lineage>
        <taxon>Bacteria</taxon>
        <taxon>Bacillati</taxon>
        <taxon>Bacillota</taxon>
        <taxon>Bacilli</taxon>
        <taxon>Bacillales</taxon>
        <taxon>Bacillaceae</taxon>
        <taxon>Halobacillus</taxon>
    </lineage>
</organism>
<proteinExistence type="predicted"/>
<comment type="caution">
    <text evidence="1">The sequence shown here is derived from an EMBL/GenBank/DDBJ whole genome shotgun (WGS) entry which is preliminary data.</text>
</comment>
<evidence type="ECO:0000313" key="1">
    <source>
        <dbReference type="EMBL" id="TGB04712.1"/>
    </source>
</evidence>